<dbReference type="GO" id="GO:0045259">
    <property type="term" value="C:proton-transporting ATP synthase complex"/>
    <property type="evidence" value="ECO:0007669"/>
    <property type="project" value="UniProtKB-KW"/>
</dbReference>
<keyword evidence="7 14" id="KW-0406">Ion transport</keyword>
<dbReference type="GO" id="GO:0005886">
    <property type="term" value="C:plasma membrane"/>
    <property type="evidence" value="ECO:0007669"/>
    <property type="project" value="UniProtKB-SubCell"/>
</dbReference>
<dbReference type="PANTHER" id="PTHR33445">
    <property type="entry name" value="ATP SYNTHASE SUBUNIT B', CHLOROPLASTIC"/>
    <property type="match status" value="1"/>
</dbReference>
<dbReference type="STRING" id="857087.Metme_0496"/>
<keyword evidence="17" id="KW-1185">Reference proteome</keyword>
<keyword evidence="9 14" id="KW-0066">ATP synthesis</keyword>
<dbReference type="HAMAP" id="MF_01398">
    <property type="entry name" value="ATP_synth_b_bprime"/>
    <property type="match status" value="1"/>
</dbReference>
<protein>
    <recommendedName>
        <fullName evidence="14">ATP synthase subunit b</fullName>
    </recommendedName>
    <alternativeName>
        <fullName evidence="14">ATP synthase F(0) sector subunit b</fullName>
    </alternativeName>
    <alternativeName>
        <fullName evidence="14">ATPase subunit I</fullName>
    </alternativeName>
    <alternativeName>
        <fullName evidence="14">F-type ATPase subunit b</fullName>
        <shortName evidence="14">F-ATPase subunit b</shortName>
    </alternativeName>
</protein>
<sequence length="254" mass="29172">MQIDWLTVAAQWINFLILMWLLRRYLYQPIIQAMDKRQQTLAASAQAAEQKMRQAEQQAELYRNKLAELEAHGAALMTAARQAADNEREKLVGQARTEFETLAQQWRRDLEREKAAFQHQLRNELGQLITATARKAVIDLTGRELEQALFDNFLSRLNALTAEDKQLLSESGRENTVLASSCELGEASRIRFTDALNRTLPSPINIRFETLPDSRLGLLLTTPAYTLEWRVERYFADLQTELDSVLNAQQHQPC</sequence>
<name>G0A2C8_METMM</name>
<evidence type="ECO:0000256" key="3">
    <source>
        <dbReference type="ARBA" id="ARBA00022547"/>
    </source>
</evidence>
<dbReference type="RefSeq" id="WP_013817212.1">
    <property type="nucleotide sequence ID" value="NC_015572.1"/>
</dbReference>
<dbReference type="InterPro" id="IPR002146">
    <property type="entry name" value="ATP_synth_b/b'su_bac/chlpt"/>
</dbReference>
<keyword evidence="14" id="KW-1003">Cell membrane</keyword>
<dbReference type="AlphaFoldDB" id="G0A2C8"/>
<dbReference type="InterPro" id="IPR005864">
    <property type="entry name" value="ATP_synth_F0_bsu_bac"/>
</dbReference>
<evidence type="ECO:0000256" key="2">
    <source>
        <dbReference type="ARBA" id="ARBA00022448"/>
    </source>
</evidence>
<organism evidence="16 17">
    <name type="scientific">Methylomonas methanica (strain DSM 25384 / MC09)</name>
    <dbReference type="NCBI Taxonomy" id="857087"/>
    <lineage>
        <taxon>Bacteria</taxon>
        <taxon>Pseudomonadati</taxon>
        <taxon>Pseudomonadota</taxon>
        <taxon>Gammaproteobacteria</taxon>
        <taxon>Methylococcales</taxon>
        <taxon>Methylococcaceae</taxon>
        <taxon>Methylomonas</taxon>
    </lineage>
</organism>
<dbReference type="CDD" id="cd06503">
    <property type="entry name" value="ATP-synt_Fo_b"/>
    <property type="match status" value="1"/>
</dbReference>
<keyword evidence="6 14" id="KW-1133">Transmembrane helix</keyword>
<evidence type="ECO:0000256" key="12">
    <source>
        <dbReference type="ARBA" id="ARBA00026054"/>
    </source>
</evidence>
<dbReference type="Proteomes" id="UP000008888">
    <property type="component" value="Chromosome"/>
</dbReference>
<comment type="function">
    <text evidence="11">Component of the F(0) channel, it forms part of the peripheral stalk, linking F(1) to F(0). The b'-subunit is a diverged and duplicated form of b found in plants and photosynthetic bacteria.</text>
</comment>
<accession>G0A2C8</accession>
<evidence type="ECO:0000256" key="8">
    <source>
        <dbReference type="ARBA" id="ARBA00023136"/>
    </source>
</evidence>
<keyword evidence="15" id="KW-0175">Coiled coil</keyword>
<evidence type="ECO:0000256" key="6">
    <source>
        <dbReference type="ARBA" id="ARBA00022989"/>
    </source>
</evidence>
<dbReference type="OrthoDB" id="466272at2"/>
<feature type="coiled-coil region" evidence="15">
    <location>
        <begin position="38"/>
        <end position="72"/>
    </location>
</feature>
<evidence type="ECO:0000256" key="7">
    <source>
        <dbReference type="ARBA" id="ARBA00023065"/>
    </source>
</evidence>
<comment type="function">
    <text evidence="10 14">F(1)F(0) ATP synthase produces ATP from ADP in the presence of a proton or sodium gradient. F-type ATPases consist of two structural domains, F(1) containing the extramembraneous catalytic core and F(0) containing the membrane proton channel, linked together by a central stalk and a peripheral stalk. During catalysis, ATP synthesis in the catalytic domain of F(1) is coupled via a rotary mechanism of the central stalk subunits to proton translocation.</text>
</comment>
<dbReference type="GO" id="GO:0046933">
    <property type="term" value="F:proton-transporting ATP synthase activity, rotational mechanism"/>
    <property type="evidence" value="ECO:0007669"/>
    <property type="project" value="UniProtKB-UniRule"/>
</dbReference>
<reference key="2">
    <citation type="submission" date="2011-05" db="EMBL/GenBank/DDBJ databases">
        <title>Complete genome sequence of the aerobic marine methanotroph Methylomonas methanica MC09.</title>
        <authorList>
            <person name="Boden R."/>
            <person name="Cunliffe M."/>
            <person name="Scanlan J."/>
            <person name="Moussard H."/>
            <person name="Kits K.D."/>
            <person name="Klotz M."/>
            <person name="Jetten M."/>
            <person name="Vuilleumier S."/>
            <person name="Han J."/>
            <person name="Peters L."/>
            <person name="Mikhailova N."/>
            <person name="Teshima H."/>
            <person name="Tapia R."/>
            <person name="Kyrpides N."/>
            <person name="Ivanova N."/>
            <person name="Pagani I."/>
            <person name="Cheng J.-F."/>
            <person name="Goodwin L."/>
            <person name="Han C."/>
            <person name="Hauser L."/>
            <person name="Land M."/>
            <person name="Lapidus A."/>
            <person name="Lucas S."/>
            <person name="Pitluck S."/>
            <person name="Woyke T."/>
            <person name="Stein L.Y."/>
            <person name="Murrell C."/>
        </authorList>
    </citation>
    <scope>NUCLEOTIDE SEQUENCE</scope>
    <source>
        <strain>MC09</strain>
    </source>
</reference>
<dbReference type="KEGG" id="mmt:Metme_0496"/>
<reference evidence="16 17" key="1">
    <citation type="journal article" date="2011" name="J. Bacteriol.">
        <title>Complete Genome Sequence of the Aerobic Marine Methanotroph Methylomonas methanica MC09.</title>
        <authorList>
            <person name="Boden R."/>
            <person name="Cunliffe M."/>
            <person name="Scanlan J."/>
            <person name="Moussard H."/>
            <person name="Kits K.D."/>
            <person name="Klotz M.G."/>
            <person name="Jetten M.S."/>
            <person name="Vuilleumier S."/>
            <person name="Han J."/>
            <person name="Peters L."/>
            <person name="Mikhailova N."/>
            <person name="Teshima H."/>
            <person name="Tapia R."/>
            <person name="Kyrpides N."/>
            <person name="Ivanova N."/>
            <person name="Pagani I."/>
            <person name="Cheng J.F."/>
            <person name="Goodwin L."/>
            <person name="Han C."/>
            <person name="Hauser L."/>
            <person name="Land M.L."/>
            <person name="Lapidus A."/>
            <person name="Lucas S."/>
            <person name="Pitluck S."/>
            <person name="Woyke T."/>
            <person name="Stein L."/>
            <person name="Murrell J.C."/>
        </authorList>
    </citation>
    <scope>NUCLEOTIDE SEQUENCE [LARGE SCALE GENOMIC DNA]</scope>
    <source>
        <strain evidence="16 17">MC09</strain>
    </source>
</reference>
<keyword evidence="2 14" id="KW-0813">Transport</keyword>
<evidence type="ECO:0000256" key="14">
    <source>
        <dbReference type="HAMAP-Rule" id="MF_01398"/>
    </source>
</evidence>
<evidence type="ECO:0000256" key="4">
    <source>
        <dbReference type="ARBA" id="ARBA00022692"/>
    </source>
</evidence>
<dbReference type="NCBIfam" id="TIGR01144">
    <property type="entry name" value="ATP_synt_b"/>
    <property type="match status" value="1"/>
</dbReference>
<keyword evidence="14" id="KW-0997">Cell inner membrane</keyword>
<dbReference type="Pfam" id="PF00430">
    <property type="entry name" value="ATP-synt_B"/>
    <property type="match status" value="1"/>
</dbReference>
<evidence type="ECO:0000256" key="15">
    <source>
        <dbReference type="SAM" id="Coils"/>
    </source>
</evidence>
<evidence type="ECO:0000313" key="17">
    <source>
        <dbReference type="Proteomes" id="UP000008888"/>
    </source>
</evidence>
<keyword evidence="5 14" id="KW-0375">Hydrogen ion transport</keyword>
<dbReference type="GO" id="GO:0012505">
    <property type="term" value="C:endomembrane system"/>
    <property type="evidence" value="ECO:0007669"/>
    <property type="project" value="UniProtKB-SubCell"/>
</dbReference>
<reference evidence="17" key="3">
    <citation type="submission" date="2011-05" db="EMBL/GenBank/DDBJ databases">
        <title>Complete sequence of Methylomonas methanica MC09.</title>
        <authorList>
            <consortium name="US DOE Joint Genome Institute"/>
            <person name="Lucas S."/>
            <person name="Han J."/>
            <person name="Lapidus A."/>
            <person name="Cheng J.-F."/>
            <person name="Goodwin L."/>
            <person name="Pitluck S."/>
            <person name="Peters L."/>
            <person name="Mikhailova N."/>
            <person name="Teshima H."/>
            <person name="Han C."/>
            <person name="Tapia R."/>
            <person name="Land M."/>
            <person name="Hauser L."/>
            <person name="Kyrpides N."/>
            <person name="Ivanova N."/>
            <person name="Pagani I."/>
            <person name="Stein L."/>
            <person name="Woyke T."/>
        </authorList>
    </citation>
    <scope>NUCLEOTIDE SEQUENCE [LARGE SCALE GENOMIC DNA]</scope>
    <source>
        <strain evidence="17">MC09</strain>
    </source>
</reference>
<gene>
    <name evidence="14" type="primary">atpF</name>
    <name evidence="16" type="ordered locus">Metme_0496</name>
</gene>
<comment type="subunit">
    <text evidence="12">F-type ATPases have 2 components, F(1) - the catalytic core - and F(0) - the membrane proton channel. F(1) has five subunits: alpha(3), beta(3), gamma(1), delta(1), epsilon(1). F(0) has four main subunits: a(1), b(2) and c(10-14). The alpha and beta chains form an alternating ring which encloses part of the gamma chain. F(1) is attached to F(0) by a central stalk formed by the gamma and epsilon chains, while a peripheral stalk is formed by the delta and b chains.</text>
</comment>
<evidence type="ECO:0000256" key="11">
    <source>
        <dbReference type="ARBA" id="ARBA00025614"/>
    </source>
</evidence>
<keyword evidence="8 14" id="KW-0472">Membrane</keyword>
<comment type="subunit">
    <text evidence="14">F-type ATPases have 2 components, F(1) - the catalytic core - and F(0) - the membrane proton channel. F(1) has five subunits: alpha(3), beta(3), gamma(1), delta(1), epsilon(1). F(0) has three main subunits: a(1), b(2) and c(10-14). The alpha and beta chains form an alternating ring which encloses part of the gamma chain. F(1) is attached to F(0) by a central stalk formed by the gamma and epsilon chains, while a peripheral stalk is formed by the delta and b chains.</text>
</comment>
<dbReference type="eggNOG" id="COG0711">
    <property type="taxonomic scope" value="Bacteria"/>
</dbReference>
<comment type="similarity">
    <text evidence="1 14">Belongs to the ATPase B chain family.</text>
</comment>
<evidence type="ECO:0000256" key="5">
    <source>
        <dbReference type="ARBA" id="ARBA00022781"/>
    </source>
</evidence>
<evidence type="ECO:0000256" key="13">
    <source>
        <dbReference type="ARBA" id="ARBA00037847"/>
    </source>
</evidence>
<dbReference type="InterPro" id="IPR050059">
    <property type="entry name" value="ATP_synthase_B_chain"/>
</dbReference>
<keyword evidence="4 14" id="KW-0812">Transmembrane</keyword>
<evidence type="ECO:0000256" key="10">
    <source>
        <dbReference type="ARBA" id="ARBA00025198"/>
    </source>
</evidence>
<keyword evidence="3 14" id="KW-0138">CF(0)</keyword>
<dbReference type="EMBL" id="CP002738">
    <property type="protein sequence ID" value="AEF98940.1"/>
    <property type="molecule type" value="Genomic_DNA"/>
</dbReference>
<dbReference type="PANTHER" id="PTHR33445:SF2">
    <property type="entry name" value="ATP SYNTHASE SUBUNIT B', CHLOROPLASTIC"/>
    <property type="match status" value="1"/>
</dbReference>
<feature type="transmembrane region" description="Helical" evidence="14">
    <location>
        <begin position="6"/>
        <end position="27"/>
    </location>
</feature>
<evidence type="ECO:0000256" key="9">
    <source>
        <dbReference type="ARBA" id="ARBA00023310"/>
    </source>
</evidence>
<comment type="subcellular location">
    <subcellularLocation>
        <location evidence="14">Cell inner membrane</location>
        <topology evidence="14">Single-pass membrane protein</topology>
    </subcellularLocation>
    <subcellularLocation>
        <location evidence="13">Endomembrane system</location>
        <topology evidence="13">Single-pass membrane protein</topology>
    </subcellularLocation>
</comment>
<proteinExistence type="inferred from homology"/>
<evidence type="ECO:0000256" key="1">
    <source>
        <dbReference type="ARBA" id="ARBA00005513"/>
    </source>
</evidence>
<evidence type="ECO:0000313" key="16">
    <source>
        <dbReference type="EMBL" id="AEF98940.1"/>
    </source>
</evidence>
<dbReference type="HOGENOM" id="CLU_070737_0_0_6"/>
<dbReference type="GO" id="GO:0046961">
    <property type="term" value="F:proton-transporting ATPase activity, rotational mechanism"/>
    <property type="evidence" value="ECO:0007669"/>
    <property type="project" value="TreeGrafter"/>
</dbReference>